<name>A0ABN8VW61_9BACT</name>
<dbReference type="Pfam" id="PF03726">
    <property type="entry name" value="PNPase"/>
    <property type="match status" value="1"/>
</dbReference>
<gene>
    <name evidence="7 9" type="primary">pnp</name>
    <name evidence="9" type="ORF">NSPWAT_1059</name>
</gene>
<dbReference type="Pfam" id="PF00575">
    <property type="entry name" value="S1"/>
    <property type="match status" value="1"/>
</dbReference>
<evidence type="ECO:0000256" key="2">
    <source>
        <dbReference type="ARBA" id="ARBA00022490"/>
    </source>
</evidence>
<dbReference type="PANTHER" id="PTHR11252:SF0">
    <property type="entry name" value="POLYRIBONUCLEOTIDE NUCLEOTIDYLTRANSFERASE 1, MITOCHONDRIAL"/>
    <property type="match status" value="1"/>
</dbReference>
<dbReference type="Gene3D" id="2.40.50.140">
    <property type="entry name" value="Nucleic acid-binding proteins"/>
    <property type="match status" value="1"/>
</dbReference>
<reference evidence="9 10" key="1">
    <citation type="submission" date="2022-09" db="EMBL/GenBank/DDBJ databases">
        <authorList>
            <person name="Kop L."/>
        </authorList>
    </citation>
    <scope>NUCLEOTIDE SEQUENCE [LARGE SCALE GENOMIC DNA]</scope>
    <source>
        <strain evidence="9 10">347</strain>
    </source>
</reference>
<dbReference type="SUPFAM" id="SSF46915">
    <property type="entry name" value="Polynucleotide phosphorylase/guanosine pentaphosphate synthase (PNPase/GPSI), domain 3"/>
    <property type="match status" value="1"/>
</dbReference>
<evidence type="ECO:0000313" key="10">
    <source>
        <dbReference type="Proteomes" id="UP001157733"/>
    </source>
</evidence>
<dbReference type="GO" id="GO:0004654">
    <property type="term" value="F:polyribonucleotide nucleotidyltransferase activity"/>
    <property type="evidence" value="ECO:0007669"/>
    <property type="project" value="UniProtKB-EC"/>
</dbReference>
<keyword evidence="4 7" id="KW-0548">Nucleotidyltransferase</keyword>
<dbReference type="InterPro" id="IPR036612">
    <property type="entry name" value="KH_dom_type_1_sf"/>
</dbReference>
<dbReference type="RefSeq" id="WP_282010833.1">
    <property type="nucleotide sequence ID" value="NZ_OX336137.1"/>
</dbReference>
<comment type="similarity">
    <text evidence="1 7">Belongs to the polyribonucleotide nucleotidyltransferase family.</text>
</comment>
<evidence type="ECO:0000256" key="5">
    <source>
        <dbReference type="ARBA" id="ARBA00022842"/>
    </source>
</evidence>
<dbReference type="InterPro" id="IPR015847">
    <property type="entry name" value="ExoRNase_PH_dom2"/>
</dbReference>
<dbReference type="SUPFAM" id="SSF55666">
    <property type="entry name" value="Ribonuclease PH domain 2-like"/>
    <property type="match status" value="2"/>
</dbReference>
<keyword evidence="7" id="KW-0479">Metal-binding</keyword>
<dbReference type="InterPro" id="IPR012340">
    <property type="entry name" value="NA-bd_OB-fold"/>
</dbReference>
<keyword evidence="2 7" id="KW-0963">Cytoplasm</keyword>
<dbReference type="InterPro" id="IPR027408">
    <property type="entry name" value="PNPase/RNase_PH_dom_sf"/>
</dbReference>
<keyword evidence="5 7" id="KW-0460">Magnesium</keyword>
<dbReference type="EMBL" id="OX336137">
    <property type="protein sequence ID" value="CAI2717918.1"/>
    <property type="molecule type" value="Genomic_DNA"/>
</dbReference>
<dbReference type="Pfam" id="PF00013">
    <property type="entry name" value="KH_1"/>
    <property type="match status" value="1"/>
</dbReference>
<evidence type="ECO:0000313" key="9">
    <source>
        <dbReference type="EMBL" id="CAI2717918.1"/>
    </source>
</evidence>
<dbReference type="CDD" id="cd11363">
    <property type="entry name" value="RNase_PH_PNPase_1"/>
    <property type="match status" value="1"/>
</dbReference>
<dbReference type="PANTHER" id="PTHR11252">
    <property type="entry name" value="POLYRIBONUCLEOTIDE NUCLEOTIDYLTRANSFERASE"/>
    <property type="match status" value="1"/>
</dbReference>
<proteinExistence type="inferred from homology"/>
<comment type="function">
    <text evidence="7">Involved in mRNA degradation. Catalyzes the phosphorolysis of single-stranded polyribonucleotides processively in the 3'- to 5'-direction.</text>
</comment>
<dbReference type="SUPFAM" id="SSF50249">
    <property type="entry name" value="Nucleic acid-binding proteins"/>
    <property type="match status" value="1"/>
</dbReference>
<dbReference type="InterPro" id="IPR036456">
    <property type="entry name" value="PNPase_PH_RNA-bd_sf"/>
</dbReference>
<feature type="binding site" evidence="7">
    <location>
        <position position="491"/>
    </location>
    <ligand>
        <name>Mg(2+)</name>
        <dbReference type="ChEBI" id="CHEBI:18420"/>
    </ligand>
</feature>
<protein>
    <recommendedName>
        <fullName evidence="7">Polyribonucleotide nucleotidyltransferase</fullName>
        <ecNumber evidence="7">2.7.7.8</ecNumber>
    </recommendedName>
    <alternativeName>
        <fullName evidence="7">Polynucleotide phosphorylase</fullName>
        <shortName evidence="7">PNPase</shortName>
    </alternativeName>
</protein>
<feature type="binding site" evidence="7">
    <location>
        <position position="485"/>
    </location>
    <ligand>
        <name>Mg(2+)</name>
        <dbReference type="ChEBI" id="CHEBI:18420"/>
    </ligand>
</feature>
<dbReference type="HAMAP" id="MF_01595">
    <property type="entry name" value="PNPase"/>
    <property type="match status" value="1"/>
</dbReference>
<accession>A0ABN8VW61</accession>
<dbReference type="CDD" id="cd11364">
    <property type="entry name" value="RNase_PH_PNPase_2"/>
    <property type="match status" value="1"/>
</dbReference>
<dbReference type="Gene3D" id="3.30.1370.10">
    <property type="entry name" value="K Homology domain, type 1"/>
    <property type="match status" value="1"/>
</dbReference>
<dbReference type="InterPro" id="IPR004088">
    <property type="entry name" value="KH_dom_type_1"/>
</dbReference>
<sequence length="701" mass="76568">MQKKVETVLDGKTLSLEAGWLAKQANGSVVVRQGDTMVLVTATMASSAREGIDFFPLTVDYRERTYAAGRFPGGFLKREARPSDPETLICRLIDRPIRPMFEDGFKNETQIVCFVISHDQENPADVTAITGASAALTISDIPFHTPLAGVRVGRDKEGKFLVNPNLEQIQESDLNLVMAGTADAIVMVEAGAQELDETTMIEALAFGHEHIKALVQMQVELRDMIGKEKIKMETPEVNAELRDKVVAFLTPGMEKVMQIGGKQERQDATDQLKESMKEQFNPEDDADIAADLKGFFKDVEKNVMRNQTLEKQVRVDGRKTDEIRPITCQTGFVPRAHGSSIFTRGETQALVTTTLGTASDEQRMETLDFRGTKTFMLHYNFPAFCTGEVKFISGPGRREIGHGMLAERGLAPMLPDRDTFPYTIRIVSDILESNGSSSMASVCGGSLSLMDAGVPIKKPVAGIAMGLIKEDDKIAILSDITGTEDHLGDMDFKVVGTDAGITALQMDIKASGLTKELMAQALEQARAGRVFILGEMTKALDAPRPQMSKYAPRITTMTVPVDKIRDVIGPGGKVIRDIIDKTGVSIDIVDSGLVTIASADEAAAQKAIGIIQNLVQDVEVGKIYMGKVKKIMDFGAFVEIFPGTDGLVHISQICDRRIKQVNDEISEGDEIVVKVIDVDRNGKVKLSRKEAMRDEAAAALR</sequence>
<dbReference type="PROSITE" id="PS50084">
    <property type="entry name" value="KH_TYPE_1"/>
    <property type="match status" value="1"/>
</dbReference>
<dbReference type="Proteomes" id="UP001157733">
    <property type="component" value="Chromosome"/>
</dbReference>
<dbReference type="InterPro" id="IPR004087">
    <property type="entry name" value="KH_dom"/>
</dbReference>
<dbReference type="GO" id="GO:0008859">
    <property type="term" value="F:exoribonuclease II activity"/>
    <property type="evidence" value="ECO:0007669"/>
    <property type="project" value="UniProtKB-EC"/>
</dbReference>
<dbReference type="PROSITE" id="PS50126">
    <property type="entry name" value="S1"/>
    <property type="match status" value="1"/>
</dbReference>
<dbReference type="SMART" id="SM00316">
    <property type="entry name" value="S1"/>
    <property type="match status" value="1"/>
</dbReference>
<dbReference type="CDD" id="cd04472">
    <property type="entry name" value="S1_PNPase"/>
    <property type="match status" value="1"/>
</dbReference>
<dbReference type="NCBIfam" id="NF008805">
    <property type="entry name" value="PRK11824.1"/>
    <property type="match status" value="1"/>
</dbReference>
<dbReference type="NCBIfam" id="TIGR03591">
    <property type="entry name" value="polynuc_phos"/>
    <property type="match status" value="1"/>
</dbReference>
<evidence type="ECO:0000256" key="3">
    <source>
        <dbReference type="ARBA" id="ARBA00022679"/>
    </source>
</evidence>
<dbReference type="CDD" id="cd02393">
    <property type="entry name" value="KH-I_PNPase"/>
    <property type="match status" value="1"/>
</dbReference>
<dbReference type="InterPro" id="IPR001247">
    <property type="entry name" value="ExoRNase_PH_dom1"/>
</dbReference>
<keyword evidence="10" id="KW-1185">Reference proteome</keyword>
<dbReference type="InterPro" id="IPR020568">
    <property type="entry name" value="Ribosomal_Su5_D2-typ_SF"/>
</dbReference>
<dbReference type="Pfam" id="PF03725">
    <property type="entry name" value="RNase_PH_C"/>
    <property type="match status" value="2"/>
</dbReference>
<evidence type="ECO:0000256" key="7">
    <source>
        <dbReference type="HAMAP-Rule" id="MF_01595"/>
    </source>
</evidence>
<dbReference type="InterPro" id="IPR012162">
    <property type="entry name" value="PNPase"/>
</dbReference>
<dbReference type="Pfam" id="PF01138">
    <property type="entry name" value="RNase_PH"/>
    <property type="match status" value="2"/>
</dbReference>
<keyword evidence="3 7" id="KW-0808">Transferase</keyword>
<dbReference type="InterPro" id="IPR015848">
    <property type="entry name" value="PNPase_PH_RNA-bd_bac/org-type"/>
</dbReference>
<dbReference type="EC" id="2.7.7.8" evidence="7"/>
<feature type="domain" description="S1 motif" evidence="8">
    <location>
        <begin position="621"/>
        <end position="689"/>
    </location>
</feature>
<dbReference type="SMART" id="SM00322">
    <property type="entry name" value="KH"/>
    <property type="match status" value="1"/>
</dbReference>
<comment type="catalytic activity">
    <reaction evidence="7">
        <text>RNA(n+1) + phosphate = RNA(n) + a ribonucleoside 5'-diphosphate</text>
        <dbReference type="Rhea" id="RHEA:22096"/>
        <dbReference type="Rhea" id="RHEA-COMP:14527"/>
        <dbReference type="Rhea" id="RHEA-COMP:17342"/>
        <dbReference type="ChEBI" id="CHEBI:43474"/>
        <dbReference type="ChEBI" id="CHEBI:57930"/>
        <dbReference type="ChEBI" id="CHEBI:140395"/>
        <dbReference type="EC" id="2.7.7.8"/>
    </reaction>
</comment>
<dbReference type="InterPro" id="IPR036345">
    <property type="entry name" value="ExoRNase_PH_dom2_sf"/>
</dbReference>
<dbReference type="SUPFAM" id="SSF54211">
    <property type="entry name" value="Ribosomal protein S5 domain 2-like"/>
    <property type="match status" value="2"/>
</dbReference>
<dbReference type="SUPFAM" id="SSF54791">
    <property type="entry name" value="Eukaryotic type KH-domain (KH-domain type I)"/>
    <property type="match status" value="1"/>
</dbReference>
<dbReference type="InterPro" id="IPR003029">
    <property type="entry name" value="S1_domain"/>
</dbReference>
<evidence type="ECO:0000259" key="8">
    <source>
        <dbReference type="PROSITE" id="PS50126"/>
    </source>
</evidence>
<keyword evidence="9" id="KW-0378">Hydrolase</keyword>
<dbReference type="Gene3D" id="3.30.230.70">
    <property type="entry name" value="GHMP Kinase, N-terminal domain"/>
    <property type="match status" value="2"/>
</dbReference>
<keyword evidence="6 7" id="KW-0694">RNA-binding</keyword>
<evidence type="ECO:0000256" key="4">
    <source>
        <dbReference type="ARBA" id="ARBA00022695"/>
    </source>
</evidence>
<evidence type="ECO:0000256" key="1">
    <source>
        <dbReference type="ARBA" id="ARBA00007404"/>
    </source>
</evidence>
<dbReference type="PIRSF" id="PIRSF005499">
    <property type="entry name" value="PNPase"/>
    <property type="match status" value="1"/>
</dbReference>
<evidence type="ECO:0000256" key="6">
    <source>
        <dbReference type="ARBA" id="ARBA00022884"/>
    </source>
</evidence>
<organism evidence="9 10">
    <name type="scientific">Nitrospina watsonii</name>
    <dbReference type="NCBI Taxonomy" id="1323948"/>
    <lineage>
        <taxon>Bacteria</taxon>
        <taxon>Pseudomonadati</taxon>
        <taxon>Nitrospinota/Tectimicrobiota group</taxon>
        <taxon>Nitrospinota</taxon>
        <taxon>Nitrospinia</taxon>
        <taxon>Nitrospinales</taxon>
        <taxon>Nitrospinaceae</taxon>
        <taxon>Nitrospina</taxon>
    </lineage>
</organism>
<comment type="cofactor">
    <cofactor evidence="7">
        <name>Mg(2+)</name>
        <dbReference type="ChEBI" id="CHEBI:18420"/>
    </cofactor>
</comment>
<comment type="subcellular location">
    <subcellularLocation>
        <location evidence="7">Cytoplasm</location>
    </subcellularLocation>
</comment>